<gene>
    <name evidence="1" type="ORF">GGD57_000796</name>
</gene>
<evidence type="ECO:0000313" key="2">
    <source>
        <dbReference type="Proteomes" id="UP000540909"/>
    </source>
</evidence>
<dbReference type="Pfam" id="PF05721">
    <property type="entry name" value="PhyH"/>
    <property type="match status" value="1"/>
</dbReference>
<dbReference type="PANTHER" id="PTHR40128:SF1">
    <property type="entry name" value="PHYTANOYL-COA HYDROXYLASE"/>
    <property type="match status" value="1"/>
</dbReference>
<keyword evidence="1" id="KW-0560">Oxidoreductase</keyword>
<evidence type="ECO:0000313" key="1">
    <source>
        <dbReference type="EMBL" id="MBB4234247.1"/>
    </source>
</evidence>
<dbReference type="SUPFAM" id="SSF51197">
    <property type="entry name" value="Clavaminate synthase-like"/>
    <property type="match status" value="1"/>
</dbReference>
<dbReference type="Gene3D" id="2.60.120.620">
    <property type="entry name" value="q2cbj1_9rhob like domain"/>
    <property type="match status" value="1"/>
</dbReference>
<reference evidence="1 2" key="1">
    <citation type="submission" date="2020-08" db="EMBL/GenBank/DDBJ databases">
        <title>Genomic Encyclopedia of Type Strains, Phase IV (KMG-V): Genome sequencing to study the core and pangenomes of soil and plant-associated prokaryotes.</title>
        <authorList>
            <person name="Whitman W."/>
        </authorList>
    </citation>
    <scope>NUCLEOTIDE SEQUENCE [LARGE SCALE GENOMIC DNA]</scope>
    <source>
        <strain evidence="1 2">SEMIA 4089</strain>
    </source>
</reference>
<dbReference type="GO" id="GO:0016706">
    <property type="term" value="F:2-oxoglutarate-dependent dioxygenase activity"/>
    <property type="evidence" value="ECO:0007669"/>
    <property type="project" value="UniProtKB-ARBA"/>
</dbReference>
<dbReference type="PANTHER" id="PTHR40128">
    <property type="entry name" value="EXPRESSED PROTEIN"/>
    <property type="match status" value="1"/>
</dbReference>
<protein>
    <submittedName>
        <fullName evidence="1">Ectoine hydroxylase-related dioxygenase (Phytanoyl-CoA dioxygenase family)</fullName>
    </submittedName>
</protein>
<dbReference type="RefSeq" id="WP_184467025.1">
    <property type="nucleotide sequence ID" value="NZ_JACIFY010000002.1"/>
</dbReference>
<dbReference type="AlphaFoldDB" id="A0A7W6R106"/>
<comment type="caution">
    <text evidence="1">The sequence shown here is derived from an EMBL/GenBank/DDBJ whole genome shotgun (WGS) entry which is preliminary data.</text>
</comment>
<proteinExistence type="predicted"/>
<organism evidence="1 2">
    <name type="scientific">Rhizobium esperanzae</name>
    <dbReference type="NCBI Taxonomy" id="1967781"/>
    <lineage>
        <taxon>Bacteria</taxon>
        <taxon>Pseudomonadati</taxon>
        <taxon>Pseudomonadota</taxon>
        <taxon>Alphaproteobacteria</taxon>
        <taxon>Hyphomicrobiales</taxon>
        <taxon>Rhizobiaceae</taxon>
        <taxon>Rhizobium/Agrobacterium group</taxon>
        <taxon>Rhizobium</taxon>
    </lineage>
</organism>
<sequence length="307" mass="34466">MSIAAETTRAGTPEFPLTAHGKTLPAERVGWLTPTDSAIGLDAIRRRYLDDGYVWLKGLLPRANVIDFRRWVLEHLAMTGLVEPGSDLSLGIASTTAFDRSLADRRLMSLVRSAAYEGFCAQPSLTCFMDDFLQGISYLHKRKIMRFVQPDTPTATPAHYDLVYLRGGTSRLVTAWIPIGDIPTEMGGLVYLEGSHTLGIRMEAEFQAASGDLSPQERISAYNRHMAEGGWISKDLPDMAERFDTRWLAADYEAGDVVLHSPYMIHASTANQDRSRRLRLSTDIRYQNVDDEIDIRWSNHWSLGDML</sequence>
<name>A0A7W6R106_9HYPH</name>
<accession>A0A7W6R106</accession>
<dbReference type="Proteomes" id="UP000540909">
    <property type="component" value="Unassembled WGS sequence"/>
</dbReference>
<dbReference type="EMBL" id="JACIFY010000002">
    <property type="protein sequence ID" value="MBB4234247.1"/>
    <property type="molecule type" value="Genomic_DNA"/>
</dbReference>
<dbReference type="InterPro" id="IPR008775">
    <property type="entry name" value="Phytyl_CoA_dOase-like"/>
</dbReference>
<keyword evidence="1" id="KW-0223">Dioxygenase</keyword>